<feature type="region of interest" description="Disordered" evidence="1">
    <location>
        <begin position="471"/>
        <end position="551"/>
    </location>
</feature>
<feature type="compositionally biased region" description="Polar residues" evidence="1">
    <location>
        <begin position="210"/>
        <end position="223"/>
    </location>
</feature>
<evidence type="ECO:0000313" key="2">
    <source>
        <dbReference type="Ensembl" id="ENSAOCP00000047721.1"/>
    </source>
</evidence>
<dbReference type="GO" id="GO:0008017">
    <property type="term" value="F:microtubule binding"/>
    <property type="evidence" value="ECO:0007669"/>
    <property type="project" value="TreeGrafter"/>
</dbReference>
<proteinExistence type="predicted"/>
<dbReference type="Ensembl" id="ENSAOCT00000060266.1">
    <property type="protein sequence ID" value="ENSAOCP00000047721.1"/>
    <property type="gene ID" value="ENSAOCG00000013624.2"/>
</dbReference>
<organism evidence="2 3">
    <name type="scientific">Amphiprion ocellaris</name>
    <name type="common">Clown anemonefish</name>
    <dbReference type="NCBI Taxonomy" id="80972"/>
    <lineage>
        <taxon>Eukaryota</taxon>
        <taxon>Metazoa</taxon>
        <taxon>Chordata</taxon>
        <taxon>Craniata</taxon>
        <taxon>Vertebrata</taxon>
        <taxon>Euteleostomi</taxon>
        <taxon>Actinopterygii</taxon>
        <taxon>Neopterygii</taxon>
        <taxon>Teleostei</taxon>
        <taxon>Neoteleostei</taxon>
        <taxon>Acanthomorphata</taxon>
        <taxon>Ovalentaria</taxon>
        <taxon>Pomacentridae</taxon>
        <taxon>Amphiprion</taxon>
    </lineage>
</organism>
<keyword evidence="3" id="KW-1185">Reference proteome</keyword>
<feature type="region of interest" description="Disordered" evidence="1">
    <location>
        <begin position="82"/>
        <end position="244"/>
    </location>
</feature>
<feature type="compositionally biased region" description="Polar residues" evidence="1">
    <location>
        <begin position="166"/>
        <end position="181"/>
    </location>
</feature>
<feature type="region of interest" description="Disordered" evidence="1">
    <location>
        <begin position="256"/>
        <end position="385"/>
    </location>
</feature>
<dbReference type="PANTHER" id="PTHR14739:SF9">
    <property type="entry name" value="MICROTUBULE-ASSOCIATED PROTEIN 9"/>
    <property type="match status" value="1"/>
</dbReference>
<sequence length="662" mass="75903">MTTQDFRTLAYTKSPKTSKRTTFQDELQAAISARASKTKTLQYSYYDDFDVDDDDFLKELLKSRKKRTNAFKAGKSKAKTNTFELSDDEGKHSRTKKVSFLKTQRISSPSNNTTASESHENEPPDSSSAGHTNYNGSFFSQHSTNISEDNTTFKSSSAESAPAQITRENSGKSLSFQTSDDTLLDMSLPLPSDGSVTETPAPEEKINSLGEETSQTPQLSASGLNHADCTTEREPPRPKPRQRTLGLSALATEKLTEETGSQDLSRPQTSSASLPFSSDTSSNVAVRSCSPQWTEGDHTASCSPSKSSSNRSEHSQLLTKSTVDSGSRDGLISDDNKEQERNYSTSFEEFNEHSGDHSDQLSHLPEKSFDTRTSSSQRPRNVCSKKVESRYLGNLKILDRKISLQESQPQAADSLRAAVYQEWLKKKKEKSKENMQLKKKEEILKEKKEKEQEAKKEDAVASYEAWKEKKAESLKAKAKERQDKIRKEQRATEEKKEKIQSAQQVFEKWKREHDRLHREKHRKQKEAENKLKLKKQETEEERKKDSKSAFSDWCEKKKDVLHEKLTTKSKEIQNKAEEERYMKEERDKMALETYENWLFTNFWTGMLCFLPDYIHLTAEVTFQVRKDLEQKRQREERRIQAILRDSPPPPWSPPNHTIPFRK</sequence>
<dbReference type="GO" id="GO:0090307">
    <property type="term" value="P:mitotic spindle assembly"/>
    <property type="evidence" value="ECO:0007669"/>
    <property type="project" value="TreeGrafter"/>
</dbReference>
<reference evidence="2" key="3">
    <citation type="submission" date="2025-09" db="UniProtKB">
        <authorList>
            <consortium name="Ensembl"/>
        </authorList>
    </citation>
    <scope>IDENTIFICATION</scope>
</reference>
<accession>A0AAQ5Y764</accession>
<dbReference type="Proteomes" id="UP001501940">
    <property type="component" value="Chromosome 4"/>
</dbReference>
<gene>
    <name evidence="2" type="primary">MAP9</name>
</gene>
<feature type="compositionally biased region" description="Basic and acidic residues" evidence="1">
    <location>
        <begin position="350"/>
        <end position="370"/>
    </location>
</feature>
<feature type="compositionally biased region" description="Basic and acidic residues" evidence="1">
    <location>
        <begin position="471"/>
        <end position="499"/>
    </location>
</feature>
<dbReference type="GO" id="GO:0000281">
    <property type="term" value="P:mitotic cytokinesis"/>
    <property type="evidence" value="ECO:0007669"/>
    <property type="project" value="InterPro"/>
</dbReference>
<evidence type="ECO:0000256" key="1">
    <source>
        <dbReference type="SAM" id="MobiDB-lite"/>
    </source>
</evidence>
<dbReference type="AlphaFoldDB" id="A0AAQ5Y764"/>
<feature type="compositionally biased region" description="Basic and acidic residues" evidence="1">
    <location>
        <begin position="507"/>
        <end position="517"/>
    </location>
</feature>
<protein>
    <recommendedName>
        <fullName evidence="4">Microtubule-associated protein 9</fullName>
    </recommendedName>
</protein>
<dbReference type="InterPro" id="IPR026106">
    <property type="entry name" value="MAP9"/>
</dbReference>
<feature type="compositionally biased region" description="Polar residues" evidence="1">
    <location>
        <begin position="101"/>
        <end position="116"/>
    </location>
</feature>
<name>A0AAQ5Y764_AMPOC</name>
<feature type="compositionally biased region" description="Polar residues" evidence="1">
    <location>
        <begin position="316"/>
        <end position="325"/>
    </location>
</feature>
<evidence type="ECO:0008006" key="4">
    <source>
        <dbReference type="Google" id="ProtNLM"/>
    </source>
</evidence>
<feature type="compositionally biased region" description="Polar residues" evidence="1">
    <location>
        <begin position="258"/>
        <end position="293"/>
    </location>
</feature>
<feature type="compositionally biased region" description="Polar residues" evidence="1">
    <location>
        <begin position="124"/>
        <end position="159"/>
    </location>
</feature>
<evidence type="ECO:0000313" key="3">
    <source>
        <dbReference type="Proteomes" id="UP001501940"/>
    </source>
</evidence>
<dbReference type="GeneTree" id="ENSGT00730000111184"/>
<reference evidence="2" key="2">
    <citation type="submission" date="2025-08" db="UniProtKB">
        <authorList>
            <consortium name="Ensembl"/>
        </authorList>
    </citation>
    <scope>IDENTIFICATION</scope>
</reference>
<dbReference type="PANTHER" id="PTHR14739">
    <property type="entry name" value="MICROTUBULE-ASSOCIATED PROTEIN 9"/>
    <property type="match status" value="1"/>
</dbReference>
<reference evidence="2 3" key="1">
    <citation type="submission" date="2022-01" db="EMBL/GenBank/DDBJ databases">
        <title>A chromosome-scale genome assembly of the false clownfish, Amphiprion ocellaris.</title>
        <authorList>
            <person name="Ryu T."/>
        </authorList>
    </citation>
    <scope>NUCLEOTIDE SEQUENCE [LARGE SCALE GENOMIC DNA]</scope>
</reference>
<dbReference type="GO" id="GO:0000235">
    <property type="term" value="C:astral microtubule"/>
    <property type="evidence" value="ECO:0007669"/>
    <property type="project" value="TreeGrafter"/>
</dbReference>
<dbReference type="GO" id="GO:1902412">
    <property type="term" value="P:regulation of mitotic cytokinesis"/>
    <property type="evidence" value="ECO:0007669"/>
    <property type="project" value="TreeGrafter"/>
</dbReference>
<feature type="compositionally biased region" description="Low complexity" evidence="1">
    <location>
        <begin position="301"/>
        <end position="310"/>
    </location>
</feature>
<feature type="region of interest" description="Disordered" evidence="1">
    <location>
        <begin position="446"/>
        <end position="465"/>
    </location>
</feature>
<feature type="compositionally biased region" description="Basic and acidic residues" evidence="1">
    <location>
        <begin position="525"/>
        <end position="551"/>
    </location>
</feature>